<dbReference type="Pfam" id="PF00383">
    <property type="entry name" value="dCMP_cyt_deam_1"/>
    <property type="match status" value="1"/>
</dbReference>
<name>A0A3G4ZWR9_9VIRU</name>
<reference evidence="2" key="1">
    <citation type="submission" date="2018-10" db="EMBL/GenBank/DDBJ databases">
        <title>Hidden diversity of soil giant viruses.</title>
        <authorList>
            <person name="Schulz F."/>
            <person name="Alteio L."/>
            <person name="Goudeau D."/>
            <person name="Ryan E.M."/>
            <person name="Malmstrom R.R."/>
            <person name="Blanchard J."/>
            <person name="Woyke T."/>
        </authorList>
    </citation>
    <scope>NUCLEOTIDE SEQUENCE</scope>
    <source>
        <strain evidence="2">EDV1</strain>
    </source>
</reference>
<dbReference type="InterPro" id="IPR002125">
    <property type="entry name" value="CMP_dCMP_dom"/>
</dbReference>
<protein>
    <submittedName>
        <fullName evidence="2">Nucleoside deaminase</fullName>
    </submittedName>
</protein>
<dbReference type="SUPFAM" id="SSF53927">
    <property type="entry name" value="Cytidine deaminase-like"/>
    <property type="match status" value="1"/>
</dbReference>
<dbReference type="PANTHER" id="PTHR11079">
    <property type="entry name" value="CYTOSINE DEAMINASE FAMILY MEMBER"/>
    <property type="match status" value="1"/>
</dbReference>
<dbReference type="EMBL" id="MK072067">
    <property type="protein sequence ID" value="AYV77869.1"/>
    <property type="molecule type" value="Genomic_DNA"/>
</dbReference>
<dbReference type="GO" id="GO:0006152">
    <property type="term" value="P:purine nucleoside catabolic process"/>
    <property type="evidence" value="ECO:0007669"/>
    <property type="project" value="TreeGrafter"/>
</dbReference>
<dbReference type="GO" id="GO:0047974">
    <property type="term" value="F:guanosine deaminase activity"/>
    <property type="evidence" value="ECO:0007669"/>
    <property type="project" value="TreeGrafter"/>
</dbReference>
<evidence type="ECO:0000313" key="2">
    <source>
        <dbReference type="EMBL" id="AYV77869.1"/>
    </source>
</evidence>
<dbReference type="Gene3D" id="3.40.140.10">
    <property type="entry name" value="Cytidine Deaminase, domain 2"/>
    <property type="match status" value="1"/>
</dbReference>
<evidence type="ECO:0000259" key="1">
    <source>
        <dbReference type="PROSITE" id="PS51747"/>
    </source>
</evidence>
<organism evidence="2">
    <name type="scientific">Edafosvirus sp</name>
    <dbReference type="NCBI Taxonomy" id="2487765"/>
    <lineage>
        <taxon>Viruses</taxon>
        <taxon>Varidnaviria</taxon>
        <taxon>Bamfordvirae</taxon>
        <taxon>Nucleocytoviricota</taxon>
        <taxon>Megaviricetes</taxon>
        <taxon>Imitervirales</taxon>
        <taxon>Mimiviridae</taxon>
        <taxon>Klosneuvirinae</taxon>
    </lineage>
</organism>
<dbReference type="PANTHER" id="PTHR11079:SF161">
    <property type="entry name" value="CMP_DCMP-TYPE DEAMINASE DOMAIN-CONTAINING PROTEIN"/>
    <property type="match status" value="1"/>
</dbReference>
<dbReference type="CDD" id="cd01285">
    <property type="entry name" value="nucleoside_deaminase"/>
    <property type="match status" value="1"/>
</dbReference>
<dbReference type="InterPro" id="IPR016193">
    <property type="entry name" value="Cytidine_deaminase-like"/>
</dbReference>
<dbReference type="PROSITE" id="PS51747">
    <property type="entry name" value="CYT_DCMP_DEAMINASES_2"/>
    <property type="match status" value="1"/>
</dbReference>
<feature type="domain" description="CMP/dCMP-type deaminase" evidence="1">
    <location>
        <begin position="20"/>
        <end position="153"/>
    </location>
</feature>
<sequence length="177" mass="20192">MNLTLENTMITENKNSCKHEFKSQFMKRAIELSRHASLIEKSGGVFGAVIVKDDEIIAEGYNQVVKNNDPTWHAEMHAIREACKKLNSPHIPGCVLYTSSEPCPMCFSGCQWAHIDKIFYGATTKDALQYGNFADCDILGELRKEPQNRIIQSTELMRDEAVIVWKEYSVMKDRVPY</sequence>
<proteinExistence type="predicted"/>
<gene>
    <name evidence="2" type="ORF">Edafosvirus2_48</name>
</gene>
<accession>A0A3G4ZWR9</accession>